<protein>
    <submittedName>
        <fullName evidence="1">Uncharacterized protein</fullName>
    </submittedName>
</protein>
<organism evidence="1 2">
    <name type="scientific">Flavobacterium qiangtangense</name>
    <dbReference type="NCBI Taxonomy" id="1442595"/>
    <lineage>
        <taxon>Bacteria</taxon>
        <taxon>Pseudomonadati</taxon>
        <taxon>Bacteroidota</taxon>
        <taxon>Flavobacteriia</taxon>
        <taxon>Flavobacteriales</taxon>
        <taxon>Flavobacteriaceae</taxon>
        <taxon>Flavobacterium</taxon>
    </lineage>
</organism>
<keyword evidence="2" id="KW-1185">Reference proteome</keyword>
<proteinExistence type="predicted"/>
<accession>A0ABW1PSA6</accession>
<reference evidence="2" key="1">
    <citation type="journal article" date="2019" name="Int. J. Syst. Evol. Microbiol.">
        <title>The Global Catalogue of Microorganisms (GCM) 10K type strain sequencing project: providing services to taxonomists for standard genome sequencing and annotation.</title>
        <authorList>
            <consortium name="The Broad Institute Genomics Platform"/>
            <consortium name="The Broad Institute Genome Sequencing Center for Infectious Disease"/>
            <person name="Wu L."/>
            <person name="Ma J."/>
        </authorList>
    </citation>
    <scope>NUCLEOTIDE SEQUENCE [LARGE SCALE GENOMIC DNA]</scope>
    <source>
        <strain evidence="2">CCUG 49679</strain>
    </source>
</reference>
<evidence type="ECO:0000313" key="2">
    <source>
        <dbReference type="Proteomes" id="UP001596287"/>
    </source>
</evidence>
<name>A0ABW1PSA6_9FLAO</name>
<sequence length="87" mass="10172">MQKFTFERTVDLTNANKLEFSIIMNLIVSYKNLHPQVRSLAPIVAEILSWENLFFPGSKERLEEAPFLALEKKIFPRKIEAESRNSF</sequence>
<evidence type="ECO:0000313" key="1">
    <source>
        <dbReference type="EMBL" id="MFC6097775.1"/>
    </source>
</evidence>
<dbReference type="Proteomes" id="UP001596287">
    <property type="component" value="Unassembled WGS sequence"/>
</dbReference>
<dbReference type="EMBL" id="JBHSQB010000010">
    <property type="protein sequence ID" value="MFC6097775.1"/>
    <property type="molecule type" value="Genomic_DNA"/>
</dbReference>
<gene>
    <name evidence="1" type="ORF">ACFPVY_14050</name>
</gene>
<dbReference type="RefSeq" id="WP_379792755.1">
    <property type="nucleotide sequence ID" value="NZ_JBHSQB010000010.1"/>
</dbReference>
<comment type="caution">
    <text evidence="1">The sequence shown here is derived from an EMBL/GenBank/DDBJ whole genome shotgun (WGS) entry which is preliminary data.</text>
</comment>